<evidence type="ECO:0000256" key="16">
    <source>
        <dbReference type="ARBA" id="ARBA00048918"/>
    </source>
</evidence>
<dbReference type="GO" id="GO:0005789">
    <property type="term" value="C:endoplasmic reticulum membrane"/>
    <property type="evidence" value="ECO:0007669"/>
    <property type="project" value="TreeGrafter"/>
</dbReference>
<evidence type="ECO:0000256" key="9">
    <source>
        <dbReference type="ARBA" id="ARBA00023011"/>
    </source>
</evidence>
<evidence type="ECO:0000256" key="5">
    <source>
        <dbReference type="ARBA" id="ARBA00022857"/>
    </source>
</evidence>
<dbReference type="Pfam" id="PF01222">
    <property type="entry name" value="ERG4_ERG24"/>
    <property type="match status" value="1"/>
</dbReference>
<keyword evidence="4 17" id="KW-0812">Transmembrane</keyword>
<dbReference type="OrthoDB" id="5326588at2759"/>
<keyword evidence="11 17" id="KW-0472">Membrane</keyword>
<evidence type="ECO:0000256" key="12">
    <source>
        <dbReference type="ARBA" id="ARBA00023166"/>
    </source>
</evidence>
<gene>
    <name evidence="18" type="ORF">KFE25_005748</name>
</gene>
<evidence type="ECO:0000313" key="18">
    <source>
        <dbReference type="EMBL" id="KAG8459237.1"/>
    </source>
</evidence>
<dbReference type="InterPro" id="IPR001171">
    <property type="entry name" value="ERG24_DHCR-like"/>
</dbReference>
<keyword evidence="6" id="KW-0752">Steroid biosynthesis</keyword>
<feature type="transmembrane region" description="Helical" evidence="17">
    <location>
        <begin position="187"/>
        <end position="212"/>
    </location>
</feature>
<dbReference type="EMBL" id="JAGTXO010000043">
    <property type="protein sequence ID" value="KAG8459237.1"/>
    <property type="molecule type" value="Genomic_DNA"/>
</dbReference>
<reference evidence="18" key="1">
    <citation type="submission" date="2021-05" db="EMBL/GenBank/DDBJ databases">
        <title>The genome of the haptophyte Pavlova lutheri (Diacronema luteri, Pavlovales) - a model for lipid biosynthesis in eukaryotic algae.</title>
        <authorList>
            <person name="Hulatt C.J."/>
            <person name="Posewitz M.C."/>
        </authorList>
    </citation>
    <scope>NUCLEOTIDE SEQUENCE</scope>
    <source>
        <strain evidence="18">NIVA-4/92</strain>
    </source>
</reference>
<dbReference type="AlphaFoldDB" id="A0A8J5X9S2"/>
<keyword evidence="10" id="KW-0443">Lipid metabolism</keyword>
<keyword evidence="19" id="KW-1185">Reference proteome</keyword>
<keyword evidence="8" id="KW-0560">Oxidoreductase</keyword>
<evidence type="ECO:0000256" key="1">
    <source>
        <dbReference type="ARBA" id="ARBA00004141"/>
    </source>
</evidence>
<comment type="catalytic activity">
    <reaction evidence="16">
        <text>ergosterol + NADP(+) = ergosta-5,7,22,24(28)-tetraen-3beta-ol + NADPH + H(+)</text>
        <dbReference type="Rhea" id="RHEA:18501"/>
        <dbReference type="ChEBI" id="CHEBI:15378"/>
        <dbReference type="ChEBI" id="CHEBI:16933"/>
        <dbReference type="ChEBI" id="CHEBI:18249"/>
        <dbReference type="ChEBI" id="CHEBI:57783"/>
        <dbReference type="ChEBI" id="CHEBI:58349"/>
        <dbReference type="EC" id="1.3.1.71"/>
    </reaction>
    <physiologicalReaction direction="right-to-left" evidence="16">
        <dbReference type="Rhea" id="RHEA:18503"/>
    </physiologicalReaction>
</comment>
<dbReference type="GO" id="GO:0006696">
    <property type="term" value="P:ergosterol biosynthetic process"/>
    <property type="evidence" value="ECO:0007669"/>
    <property type="project" value="TreeGrafter"/>
</dbReference>
<evidence type="ECO:0000256" key="15">
    <source>
        <dbReference type="ARBA" id="ARBA00038892"/>
    </source>
</evidence>
<comment type="similarity">
    <text evidence="2">Belongs to the ERG4/ERG24 family.</text>
</comment>
<evidence type="ECO:0000256" key="8">
    <source>
        <dbReference type="ARBA" id="ARBA00023002"/>
    </source>
</evidence>
<comment type="caution">
    <text evidence="18">The sequence shown here is derived from an EMBL/GenBank/DDBJ whole genome shotgun (WGS) entry which is preliminary data.</text>
</comment>
<evidence type="ECO:0000256" key="10">
    <source>
        <dbReference type="ARBA" id="ARBA00023098"/>
    </source>
</evidence>
<keyword evidence="7 17" id="KW-1133">Transmembrane helix</keyword>
<dbReference type="EC" id="1.3.1.71" evidence="15"/>
<dbReference type="OMA" id="HYSCDMF"/>
<evidence type="ECO:0000256" key="13">
    <source>
        <dbReference type="ARBA" id="ARBA00023221"/>
    </source>
</evidence>
<evidence type="ECO:0000256" key="11">
    <source>
        <dbReference type="ARBA" id="ARBA00023136"/>
    </source>
</evidence>
<dbReference type="PANTHER" id="PTHR21257">
    <property type="entry name" value="DELTA(14)-STEROL REDUCTASE"/>
    <property type="match status" value="1"/>
</dbReference>
<name>A0A8J5X9S2_DIALT</name>
<evidence type="ECO:0000256" key="2">
    <source>
        <dbReference type="ARBA" id="ARBA00005402"/>
    </source>
</evidence>
<evidence type="ECO:0000256" key="4">
    <source>
        <dbReference type="ARBA" id="ARBA00022692"/>
    </source>
</evidence>
<proteinExistence type="inferred from homology"/>
<comment type="pathway">
    <text evidence="14">Steroid metabolism; ergosterol biosynthesis.</text>
</comment>
<evidence type="ECO:0000256" key="14">
    <source>
        <dbReference type="ARBA" id="ARBA00029435"/>
    </source>
</evidence>
<accession>A0A8J5X9S2</accession>
<dbReference type="PROSITE" id="PS01017">
    <property type="entry name" value="STEROL_REDUCT_1"/>
    <property type="match status" value="1"/>
</dbReference>
<keyword evidence="9" id="KW-0756">Sterol biosynthesis</keyword>
<evidence type="ECO:0000256" key="7">
    <source>
        <dbReference type="ARBA" id="ARBA00022989"/>
    </source>
</evidence>
<feature type="transmembrane region" description="Helical" evidence="17">
    <location>
        <begin position="427"/>
        <end position="452"/>
    </location>
</feature>
<evidence type="ECO:0000313" key="19">
    <source>
        <dbReference type="Proteomes" id="UP000751190"/>
    </source>
</evidence>
<keyword evidence="13" id="KW-0753">Steroid metabolism</keyword>
<evidence type="ECO:0000256" key="3">
    <source>
        <dbReference type="ARBA" id="ARBA00022516"/>
    </source>
</evidence>
<dbReference type="GO" id="GO:0000246">
    <property type="term" value="F:Delta24(24-1) sterol reductase activity"/>
    <property type="evidence" value="ECO:0007669"/>
    <property type="project" value="UniProtKB-EC"/>
</dbReference>
<evidence type="ECO:0000256" key="17">
    <source>
        <dbReference type="SAM" id="Phobius"/>
    </source>
</evidence>
<feature type="transmembrane region" description="Helical" evidence="17">
    <location>
        <begin position="249"/>
        <end position="266"/>
    </location>
</feature>
<feature type="transmembrane region" description="Helical" evidence="17">
    <location>
        <begin position="117"/>
        <end position="134"/>
    </location>
</feature>
<comment type="subcellular location">
    <subcellularLocation>
        <location evidence="1">Membrane</location>
        <topology evidence="1">Multi-pass membrane protein</topology>
    </subcellularLocation>
</comment>
<protein>
    <recommendedName>
        <fullName evidence="15">Delta(24(24(1)))-sterol reductase</fullName>
        <ecNumber evidence="15">1.3.1.71</ecNumber>
    </recommendedName>
</protein>
<keyword evidence="5" id="KW-0521">NADP</keyword>
<dbReference type="InterPro" id="IPR018083">
    <property type="entry name" value="Sterol_reductase_CS"/>
</dbReference>
<keyword evidence="12" id="KW-1207">Sterol metabolism</keyword>
<dbReference type="Proteomes" id="UP000751190">
    <property type="component" value="Unassembled WGS sequence"/>
</dbReference>
<evidence type="ECO:0000256" key="6">
    <source>
        <dbReference type="ARBA" id="ARBA00022955"/>
    </source>
</evidence>
<keyword evidence="3" id="KW-0444">Lipid biosynthesis</keyword>
<dbReference type="Gene3D" id="1.20.120.1630">
    <property type="match status" value="1"/>
</dbReference>
<dbReference type="PROSITE" id="PS01018">
    <property type="entry name" value="STEROL_REDUCT_2"/>
    <property type="match status" value="1"/>
</dbReference>
<dbReference type="PANTHER" id="PTHR21257:SF31">
    <property type="entry name" value="DELTA(24(24(1)))-STEROL REDUCTASE ERG4"/>
    <property type="match status" value="1"/>
</dbReference>
<sequence>MTITAGVTTRSNGAAVKGAAHGLANGATNGAANGAANGVAKHNGAARGARDAKAKALEEGFEFGGTWGALALIVWSHAQLYYFWYCITHNNASLVVTDWADFAHQVRTGCAPTARTVGAYVLFIVVQAVLAMCVPGHEVQGYPLPHLGGVRLSYCCNGLGCWTLSLAGLAALHMSGAFDLAGIQADLGAYMTSAIIVADVTAIGAYVGALCLGTQHRMSGHRLYDFFMGAPLNPRIGSLDLKMFAEARVSWIVLFLLTLSAALLQLRRHGSISGPMCLMVLAHGLYTHTIMRGEEGIPVTWDIFYEKWGWMLIFWNLAGVPFTYCYQSIYLASLPPFEHSAAYTAATLLLLLAGWYVWDVSNSQRCYFRMQQEGTFRWRIGLFLPWLPGRFLKDAKYIQTEHGSKLLTSGWWGVARKVNYTADIAMALAWGLTCGFSSLIPYFYFVFFLAMIVHRAHRDQQRCAAKYGRDWERYTALVPYTFVPGIY</sequence>
<feature type="transmembrane region" description="Helical" evidence="17">
    <location>
        <begin position="341"/>
        <end position="358"/>
    </location>
</feature>
<feature type="transmembrane region" description="Helical" evidence="17">
    <location>
        <begin position="308"/>
        <end position="329"/>
    </location>
</feature>
<organism evidence="18 19">
    <name type="scientific">Diacronema lutheri</name>
    <name type="common">Unicellular marine alga</name>
    <name type="synonym">Monochrysis lutheri</name>
    <dbReference type="NCBI Taxonomy" id="2081491"/>
    <lineage>
        <taxon>Eukaryota</taxon>
        <taxon>Haptista</taxon>
        <taxon>Haptophyta</taxon>
        <taxon>Pavlovophyceae</taxon>
        <taxon>Pavlovales</taxon>
        <taxon>Pavlovaceae</taxon>
        <taxon>Diacronema</taxon>
    </lineage>
</organism>